<keyword evidence="1 2" id="KW-0378">Hydrolase</keyword>
<dbReference type="GO" id="GO:0006203">
    <property type="term" value="P:dGTP catabolic process"/>
    <property type="evidence" value="ECO:0007669"/>
    <property type="project" value="TreeGrafter"/>
</dbReference>
<evidence type="ECO:0000259" key="3">
    <source>
        <dbReference type="PROSITE" id="PS51831"/>
    </source>
</evidence>
<evidence type="ECO:0000313" key="4">
    <source>
        <dbReference type="EMBL" id="RXH55510.1"/>
    </source>
</evidence>
<dbReference type="InterPro" id="IPR006261">
    <property type="entry name" value="dGTPase"/>
</dbReference>
<comment type="caution">
    <text evidence="4">The sequence shown here is derived from an EMBL/GenBank/DDBJ whole genome shotgun (WGS) entry which is preliminary data.</text>
</comment>
<dbReference type="Pfam" id="PF13286">
    <property type="entry name" value="HD_assoc"/>
    <property type="match status" value="1"/>
</dbReference>
<dbReference type="InterPro" id="IPR050135">
    <property type="entry name" value="dGTPase-like"/>
</dbReference>
<dbReference type="PANTHER" id="PTHR11373">
    <property type="entry name" value="DEOXYNUCLEOSIDE TRIPHOSPHATE TRIPHOSPHOHYDROLASE"/>
    <property type="match status" value="1"/>
</dbReference>
<dbReference type="EMBL" id="RDSM01000002">
    <property type="protein sequence ID" value="RXH55510.1"/>
    <property type="molecule type" value="Genomic_DNA"/>
</dbReference>
<dbReference type="PROSITE" id="PS51831">
    <property type="entry name" value="HD"/>
    <property type="match status" value="1"/>
</dbReference>
<dbReference type="InterPro" id="IPR006674">
    <property type="entry name" value="HD_domain"/>
</dbReference>
<evidence type="ECO:0000256" key="2">
    <source>
        <dbReference type="HAMAP-Rule" id="MF_01212"/>
    </source>
</evidence>
<dbReference type="InterPro" id="IPR026875">
    <property type="entry name" value="PHydrolase_assoc_dom"/>
</dbReference>
<dbReference type="Proteomes" id="UP000289437">
    <property type="component" value="Unassembled WGS sequence"/>
</dbReference>
<reference evidence="5" key="2">
    <citation type="submission" date="2019-02" db="EMBL/GenBank/DDBJ databases">
        <title>Granulicella sibirica sp. nov., a psychrotolerant acidobacterium isolated from an organic soil layer in forested tundra, West Siberia.</title>
        <authorList>
            <person name="Oshkin I.Y."/>
            <person name="Kulichevskaya I.S."/>
            <person name="Rijpstra W.I.C."/>
            <person name="Sinninghe Damste J.S."/>
            <person name="Rakitin A.L."/>
            <person name="Ravin N.V."/>
            <person name="Dedysh S.N."/>
        </authorList>
    </citation>
    <scope>NUCLEOTIDE SEQUENCE [LARGE SCALE GENOMIC DNA]</scope>
    <source>
        <strain evidence="5">AF10</strain>
    </source>
</reference>
<accession>A0A4Q0SZN8</accession>
<keyword evidence="5" id="KW-1185">Reference proteome</keyword>
<reference evidence="4 5" key="1">
    <citation type="submission" date="2018-11" db="EMBL/GenBank/DDBJ databases">
        <authorList>
            <person name="Mardanov A.V."/>
            <person name="Ravin N.V."/>
            <person name="Dedysh S.N."/>
        </authorList>
    </citation>
    <scope>NUCLEOTIDE SEQUENCE [LARGE SCALE GENOMIC DNA]</scope>
    <source>
        <strain evidence="4 5">AF10</strain>
    </source>
</reference>
<dbReference type="NCBIfam" id="TIGR00277">
    <property type="entry name" value="HDIG"/>
    <property type="match status" value="1"/>
</dbReference>
<dbReference type="InterPro" id="IPR003607">
    <property type="entry name" value="HD/PDEase_dom"/>
</dbReference>
<dbReference type="SMART" id="SM00471">
    <property type="entry name" value="HDc"/>
    <property type="match status" value="1"/>
</dbReference>
<evidence type="ECO:0000313" key="5">
    <source>
        <dbReference type="Proteomes" id="UP000289437"/>
    </source>
</evidence>
<proteinExistence type="inferred from homology"/>
<comment type="similarity">
    <text evidence="2">Belongs to the dGTPase family. Type 2 subfamily.</text>
</comment>
<dbReference type="SUPFAM" id="SSF109604">
    <property type="entry name" value="HD-domain/PDEase-like"/>
    <property type="match status" value="1"/>
</dbReference>
<protein>
    <recommendedName>
        <fullName evidence="2">Deoxyguanosinetriphosphate triphosphohydrolase-like protein</fullName>
    </recommendedName>
</protein>
<sequence length="385" mass="43490">MTDGDLRACKVTEGSGNVLLERVYPAPGHASLTAFQRDRDRIVQARAFRRLAGKTQVFTSRASDHFRSRLTHTIEVAQIARNVASALGLNEDLAETLALVHDIGHPPFGHAGERALDACLQRHGLRFDHNLHALRIVEHFEQRYAAHRGLNLTLGVREGIVKHSRDYDSVTHPELSSYFLDQSPPLEAQLIDLADEIAYLTADLDDGVESGLLEINHIRSQVSILARCYEVVEREHTGVEEKFLFNEALQLMQNTLIDDLIRTTRQGAEAIGAKSLADIRNHPQRLSVFSPQAESERLEEKRYLYNTLYSCPALTLEHDKAEEVVTKLFDFWMENLEELPQGYIDEVESEGHARVVADYIAGMTDSFILQQYVGVKRMVKPGTRR</sequence>
<name>A0A4Q0SZN8_9BACT</name>
<dbReference type="NCBIfam" id="TIGR01353">
    <property type="entry name" value="dGTP_triPase"/>
    <property type="match status" value="1"/>
</dbReference>
<dbReference type="GO" id="GO:0008832">
    <property type="term" value="F:dGTPase activity"/>
    <property type="evidence" value="ECO:0007669"/>
    <property type="project" value="TreeGrafter"/>
</dbReference>
<dbReference type="InterPro" id="IPR023023">
    <property type="entry name" value="dNTPase_2"/>
</dbReference>
<dbReference type="Pfam" id="PF01966">
    <property type="entry name" value="HD"/>
    <property type="match status" value="1"/>
</dbReference>
<dbReference type="PANTHER" id="PTHR11373:SF43">
    <property type="entry name" value="DEOXYGUANOSINETRIPHOSPHATE TRIPHOSPHOHYDROLASE-LIKE PROTEIN"/>
    <property type="match status" value="1"/>
</dbReference>
<dbReference type="AlphaFoldDB" id="A0A4Q0SZN8"/>
<dbReference type="OrthoDB" id="9803619at2"/>
<evidence type="ECO:0000256" key="1">
    <source>
        <dbReference type="ARBA" id="ARBA00022801"/>
    </source>
</evidence>
<organism evidence="4 5">
    <name type="scientific">Granulicella sibirica</name>
    <dbReference type="NCBI Taxonomy" id="2479048"/>
    <lineage>
        <taxon>Bacteria</taxon>
        <taxon>Pseudomonadati</taxon>
        <taxon>Acidobacteriota</taxon>
        <taxon>Terriglobia</taxon>
        <taxon>Terriglobales</taxon>
        <taxon>Acidobacteriaceae</taxon>
        <taxon>Granulicella</taxon>
    </lineage>
</organism>
<gene>
    <name evidence="4" type="ORF">GRAN_2367</name>
</gene>
<dbReference type="Gene3D" id="1.10.3210.10">
    <property type="entry name" value="Hypothetical protein af1432"/>
    <property type="match status" value="1"/>
</dbReference>
<feature type="domain" description="HD" evidence="3">
    <location>
        <begin position="69"/>
        <end position="200"/>
    </location>
</feature>
<dbReference type="InterPro" id="IPR006675">
    <property type="entry name" value="HDIG_dom"/>
</dbReference>
<dbReference type="CDD" id="cd00077">
    <property type="entry name" value="HDc"/>
    <property type="match status" value="1"/>
</dbReference>
<dbReference type="HAMAP" id="MF_01212">
    <property type="entry name" value="dGTPase_type2"/>
    <property type="match status" value="1"/>
</dbReference>